<evidence type="ECO:0000313" key="1">
    <source>
        <dbReference type="Proteomes" id="UP000887564"/>
    </source>
</evidence>
<keyword evidence="1" id="KW-1185">Reference proteome</keyword>
<organism evidence="1 2">
    <name type="scientific">Parascaris equorum</name>
    <name type="common">Equine roundworm</name>
    <dbReference type="NCBI Taxonomy" id="6256"/>
    <lineage>
        <taxon>Eukaryota</taxon>
        <taxon>Metazoa</taxon>
        <taxon>Ecdysozoa</taxon>
        <taxon>Nematoda</taxon>
        <taxon>Chromadorea</taxon>
        <taxon>Rhabditida</taxon>
        <taxon>Spirurina</taxon>
        <taxon>Ascaridomorpha</taxon>
        <taxon>Ascaridoidea</taxon>
        <taxon>Ascarididae</taxon>
        <taxon>Parascaris</taxon>
    </lineage>
</organism>
<dbReference type="Proteomes" id="UP000887564">
    <property type="component" value="Unplaced"/>
</dbReference>
<dbReference type="AlphaFoldDB" id="A0A914R8X4"/>
<evidence type="ECO:0000313" key="2">
    <source>
        <dbReference type="WBParaSite" id="PEQ_0000271801-mRNA-1"/>
    </source>
</evidence>
<proteinExistence type="predicted"/>
<accession>A0A914R8X4</accession>
<dbReference type="WBParaSite" id="PEQ_0000271801-mRNA-1">
    <property type="protein sequence ID" value="PEQ_0000271801-mRNA-1"/>
    <property type="gene ID" value="PEQ_0000271801"/>
</dbReference>
<name>A0A914R8X4_PAREQ</name>
<sequence>MEMHIVRLSEIYGRSGASTKRWAIWSVDQTELIISKTWKLFEYPLAETEHYHKSISEIEQFVWNEKRSGLQTLFFRDG</sequence>
<reference evidence="2" key="1">
    <citation type="submission" date="2022-11" db="UniProtKB">
        <authorList>
            <consortium name="WormBaseParasite"/>
        </authorList>
    </citation>
    <scope>IDENTIFICATION</scope>
</reference>
<protein>
    <submittedName>
        <fullName evidence="2">Uncharacterized protein</fullName>
    </submittedName>
</protein>